<keyword evidence="1" id="KW-0472">Membrane</keyword>
<comment type="caution">
    <text evidence="2">The sequence shown here is derived from an EMBL/GenBank/DDBJ whole genome shotgun (WGS) entry which is preliminary data.</text>
</comment>
<name>A0A1G2DE33_9BACT</name>
<dbReference type="Proteomes" id="UP000178636">
    <property type="component" value="Unassembled WGS sequence"/>
</dbReference>
<feature type="transmembrane region" description="Helical" evidence="1">
    <location>
        <begin position="29"/>
        <end position="52"/>
    </location>
</feature>
<proteinExistence type="predicted"/>
<evidence type="ECO:0000313" key="2">
    <source>
        <dbReference type="EMBL" id="OGZ11211.1"/>
    </source>
</evidence>
<evidence type="ECO:0000256" key="1">
    <source>
        <dbReference type="SAM" id="Phobius"/>
    </source>
</evidence>
<organism evidence="2 3">
    <name type="scientific">Candidatus Lloydbacteria bacterium RIFCSPHIGHO2_02_FULL_54_17</name>
    <dbReference type="NCBI Taxonomy" id="1798664"/>
    <lineage>
        <taxon>Bacteria</taxon>
        <taxon>Candidatus Lloydiibacteriota</taxon>
    </lineage>
</organism>
<evidence type="ECO:0000313" key="3">
    <source>
        <dbReference type="Proteomes" id="UP000178636"/>
    </source>
</evidence>
<gene>
    <name evidence="2" type="ORF">A3C93_03535</name>
</gene>
<keyword evidence="1" id="KW-1133">Transmembrane helix</keyword>
<sequence length="65" mass="7904">MKENLIDILFFGLVFVGAGYVLFDAELLWELFWILNLALWLIGLYHVCKWYVDHTDWWRSEPRDL</sequence>
<feature type="transmembrane region" description="Helical" evidence="1">
    <location>
        <begin position="5"/>
        <end position="23"/>
    </location>
</feature>
<dbReference type="EMBL" id="MHLO01000036">
    <property type="protein sequence ID" value="OGZ11211.1"/>
    <property type="molecule type" value="Genomic_DNA"/>
</dbReference>
<dbReference type="AlphaFoldDB" id="A0A1G2DE33"/>
<keyword evidence="1" id="KW-0812">Transmembrane</keyword>
<accession>A0A1G2DE33</accession>
<protein>
    <submittedName>
        <fullName evidence="2">Uncharacterized protein</fullName>
    </submittedName>
</protein>
<reference evidence="2 3" key="1">
    <citation type="journal article" date="2016" name="Nat. Commun.">
        <title>Thousands of microbial genomes shed light on interconnected biogeochemical processes in an aquifer system.</title>
        <authorList>
            <person name="Anantharaman K."/>
            <person name="Brown C.T."/>
            <person name="Hug L.A."/>
            <person name="Sharon I."/>
            <person name="Castelle C.J."/>
            <person name="Probst A.J."/>
            <person name="Thomas B.C."/>
            <person name="Singh A."/>
            <person name="Wilkins M.J."/>
            <person name="Karaoz U."/>
            <person name="Brodie E.L."/>
            <person name="Williams K.H."/>
            <person name="Hubbard S.S."/>
            <person name="Banfield J.F."/>
        </authorList>
    </citation>
    <scope>NUCLEOTIDE SEQUENCE [LARGE SCALE GENOMIC DNA]</scope>
</reference>